<feature type="chain" id="PRO_5037356176" evidence="2">
    <location>
        <begin position="36"/>
        <end position="173"/>
    </location>
</feature>
<accession>A0A919K6I9</accession>
<keyword evidence="4" id="KW-1185">Reference proteome</keyword>
<organism evidence="3 4">
    <name type="scientific">Paractinoplanes rishiriensis</name>
    <dbReference type="NCBI Taxonomy" id="1050105"/>
    <lineage>
        <taxon>Bacteria</taxon>
        <taxon>Bacillati</taxon>
        <taxon>Actinomycetota</taxon>
        <taxon>Actinomycetes</taxon>
        <taxon>Micromonosporales</taxon>
        <taxon>Micromonosporaceae</taxon>
        <taxon>Paractinoplanes</taxon>
    </lineage>
</organism>
<gene>
    <name evidence="3" type="ORF">Ari01nite_69180</name>
</gene>
<evidence type="ECO:0000256" key="2">
    <source>
        <dbReference type="SAM" id="SignalP"/>
    </source>
</evidence>
<keyword evidence="1" id="KW-1133">Transmembrane helix</keyword>
<name>A0A919K6I9_9ACTN</name>
<dbReference type="Proteomes" id="UP000636960">
    <property type="component" value="Unassembled WGS sequence"/>
</dbReference>
<comment type="caution">
    <text evidence="3">The sequence shown here is derived from an EMBL/GenBank/DDBJ whole genome shotgun (WGS) entry which is preliminary data.</text>
</comment>
<protein>
    <submittedName>
        <fullName evidence="3">Uncharacterized protein</fullName>
    </submittedName>
</protein>
<sequence length="173" mass="18226">MKRSVAPMPRAAYRLALAVLAASMAATVGAPAALAAPVARPATALADPPCAGLFTSFWSPALITMRRSPAPVGRIDWNFLLTPAAMLVFGPMLTVSIDRAFVNSREITSPYGPHFERNTYDFHGSLNKYNWKGSAGGGTIQTGDRLELYWSLKSDSAVGQAAVVCTVTAPGVG</sequence>
<keyword evidence="1" id="KW-0812">Transmembrane</keyword>
<dbReference type="AlphaFoldDB" id="A0A919K6I9"/>
<proteinExistence type="predicted"/>
<evidence type="ECO:0000313" key="3">
    <source>
        <dbReference type="EMBL" id="GIE99453.1"/>
    </source>
</evidence>
<reference evidence="3" key="1">
    <citation type="submission" date="2021-01" db="EMBL/GenBank/DDBJ databases">
        <title>Whole genome shotgun sequence of Actinoplanes rishiriensis NBRC 108556.</title>
        <authorList>
            <person name="Komaki H."/>
            <person name="Tamura T."/>
        </authorList>
    </citation>
    <scope>NUCLEOTIDE SEQUENCE</scope>
    <source>
        <strain evidence="3">NBRC 108556</strain>
    </source>
</reference>
<keyword evidence="1" id="KW-0472">Membrane</keyword>
<evidence type="ECO:0000256" key="1">
    <source>
        <dbReference type="SAM" id="Phobius"/>
    </source>
</evidence>
<feature type="signal peptide" evidence="2">
    <location>
        <begin position="1"/>
        <end position="35"/>
    </location>
</feature>
<feature type="transmembrane region" description="Helical" evidence="1">
    <location>
        <begin position="77"/>
        <end position="97"/>
    </location>
</feature>
<keyword evidence="2" id="KW-0732">Signal</keyword>
<dbReference type="RefSeq" id="WP_203786451.1">
    <property type="nucleotide sequence ID" value="NZ_BOMV01000073.1"/>
</dbReference>
<evidence type="ECO:0000313" key="4">
    <source>
        <dbReference type="Proteomes" id="UP000636960"/>
    </source>
</evidence>
<dbReference type="EMBL" id="BOMV01000073">
    <property type="protein sequence ID" value="GIE99453.1"/>
    <property type="molecule type" value="Genomic_DNA"/>
</dbReference>